<feature type="compositionally biased region" description="Polar residues" evidence="2">
    <location>
        <begin position="650"/>
        <end position="673"/>
    </location>
</feature>
<feature type="compositionally biased region" description="Polar residues" evidence="2">
    <location>
        <begin position="804"/>
        <end position="817"/>
    </location>
</feature>
<dbReference type="EMBL" id="CP055903">
    <property type="protein sequence ID" value="QKX63561.1"/>
    <property type="molecule type" value="Genomic_DNA"/>
</dbReference>
<dbReference type="OrthoDB" id="1922977at2759"/>
<name>A0A7H8RCP4_TALRU</name>
<dbReference type="RefSeq" id="XP_035349735.1">
    <property type="nucleotide sequence ID" value="XM_035493842.1"/>
</dbReference>
<reference evidence="5" key="1">
    <citation type="submission" date="2020-06" db="EMBL/GenBank/DDBJ databases">
        <title>A chromosome-scale genome assembly of Talaromyces rugulosus W13939.</title>
        <authorList>
            <person name="Wang B."/>
            <person name="Guo L."/>
            <person name="Ye K."/>
            <person name="Wang L."/>
        </authorList>
    </citation>
    <scope>NUCLEOTIDE SEQUENCE [LARGE SCALE GENOMIC DNA]</scope>
    <source>
        <strain evidence="5">W13939</strain>
    </source>
</reference>
<feature type="compositionally biased region" description="Polar residues" evidence="2">
    <location>
        <begin position="335"/>
        <end position="353"/>
    </location>
</feature>
<feature type="region of interest" description="Disordered" evidence="2">
    <location>
        <begin position="781"/>
        <end position="966"/>
    </location>
</feature>
<feature type="coiled-coil region" evidence="1">
    <location>
        <begin position="721"/>
        <end position="755"/>
    </location>
</feature>
<feature type="compositionally biased region" description="Polar residues" evidence="2">
    <location>
        <begin position="233"/>
        <end position="244"/>
    </location>
</feature>
<dbReference type="InterPro" id="IPR039278">
    <property type="entry name" value="Red1"/>
</dbReference>
<feature type="compositionally biased region" description="Acidic residues" evidence="2">
    <location>
        <begin position="940"/>
        <end position="951"/>
    </location>
</feature>
<feature type="compositionally biased region" description="Low complexity" evidence="2">
    <location>
        <begin position="853"/>
        <end position="869"/>
    </location>
</feature>
<feature type="compositionally biased region" description="Polar residues" evidence="2">
    <location>
        <begin position="147"/>
        <end position="158"/>
    </location>
</feature>
<dbReference type="InterPro" id="IPR019607">
    <property type="entry name" value="Putative_zinc-finger_domain"/>
</dbReference>
<sequence length="1149" mass="125646">MSQYPLGSANYAPQWPANPPQSSSDRSSSTYYSMNTTLAAGNFATMPFNPNPPTQLPGLGMANGPAPPPYFPQTFPDSQMAVHFGGQLNGAGAYPLDNSLSTPPFGFSQPLKAIQPLSSHPAPRSHEKSHLPTQNDTDREEGEVSDFSGNDTASQQAGSSVRSKLLSRSRANEPFPPHSTGPLSIPRNHNYEPISISSSDNSQSHEEGSESPYNPPMTITALPDASEERTHTSSETCLQDGPSTNRLITTSPIVGKTVSQIRVMAQGALLGLAPHNIRFNELAKENIDPDILRQLYNEIGIKITNSVSDVKSLNKSGNVAPVVAPKEPTKYTRGQAITTPEAQQDSIRRNTPPQKEKGSSVASTSKPLERKELIARMLAAKANKAPANTRPKSPESRPESASGIQQGTVLPKDPIVPPKISQATQPKEKNKAQTELARQRIEQLKKMGLKRQQSQSESVSTPRALSTDSTQQAATLSHPLPERPPIPDQPTIFTEMQTPQIPGLQKHASAESHPSPIPPGIGNTEIDTATPRKNTVKRPRASDFDEIIPKSKKPSVAQDRLVIDISDDESMEDEDDALMPDVNDDTPSSQMSNFPRSSGPSYQRSSASATPQNRLQDAESLRQKHIQIQAMRRRIAEFERKKMAKKSHPMESTVSTPGSFKVTSEQDDATQSQAEEEPLAPIAATLARSKSATGSIDSSAQSAAYTDTSNLDRIRQKLLRKQEIESGLPTLEDEIQRVETKLAEFRRLEEELLAEISKGREGRKQLVDELQSLVLETQEIEALQETQHAPATEVTSKPQDDGSLDNTTSSQDSSLNSMKMEISHPAQSTKHRTLSVNPISLEEASDDNDMVESKSSSSEASGSSMSESSGDSDRDSTEVGPELEHHVPQSQPSNGFPPAQEAPVDDSSAAERPVLQNSTSVAKPSEEASGLQELTKVLDNDEPLEVEDSADEAYSPKLDAGGDEEEMDINSVVSGSSHGDADMKLTPKFQEQVVIASKNDALDNAPHRGNTTLKFSPYESPLKYFRAYRYHPNFDKEVGDGYRSLTYSHKINPSQAMCPYESAGGVCNDNTCEFQHWRDMVMPDDKILVEMGNQREGESPEEKERFLEGLKEMINTMQRDQVKDFSTVASEIAAYRRRFLSDPSRILPL</sequence>
<feature type="compositionally biased region" description="Polar residues" evidence="2">
    <location>
        <begin position="491"/>
        <end position="500"/>
    </location>
</feature>
<keyword evidence="5" id="KW-1185">Reference proteome</keyword>
<feature type="domain" description="Putative zinc-finger" evidence="3">
    <location>
        <begin position="1057"/>
        <end position="1078"/>
    </location>
</feature>
<feature type="compositionally biased region" description="Basic and acidic residues" evidence="2">
    <location>
        <begin position="540"/>
        <end position="549"/>
    </location>
</feature>
<feature type="region of interest" description="Disordered" evidence="2">
    <location>
        <begin position="381"/>
        <end position="712"/>
    </location>
</feature>
<feature type="region of interest" description="Disordered" evidence="2">
    <location>
        <begin position="1"/>
        <end position="30"/>
    </location>
</feature>
<evidence type="ECO:0000313" key="5">
    <source>
        <dbReference type="Proteomes" id="UP000509510"/>
    </source>
</evidence>
<feature type="compositionally biased region" description="Polar residues" evidence="2">
    <location>
        <begin position="688"/>
        <end position="709"/>
    </location>
</feature>
<evidence type="ECO:0000256" key="1">
    <source>
        <dbReference type="SAM" id="Coils"/>
    </source>
</evidence>
<feature type="compositionally biased region" description="Polar residues" evidence="2">
    <location>
        <begin position="784"/>
        <end position="797"/>
    </location>
</feature>
<dbReference type="AlphaFoldDB" id="A0A7H8RCP4"/>
<dbReference type="KEGG" id="trg:TRUGW13939_10732"/>
<evidence type="ECO:0000313" key="4">
    <source>
        <dbReference type="EMBL" id="QKX63561.1"/>
    </source>
</evidence>
<feature type="compositionally biased region" description="Basic and acidic residues" evidence="2">
    <location>
        <begin position="426"/>
        <end position="445"/>
    </location>
</feature>
<proteinExistence type="predicted"/>
<dbReference type="GeneID" id="55998211"/>
<keyword evidence="1" id="KW-0175">Coiled coil</keyword>
<feature type="compositionally biased region" description="Acidic residues" evidence="2">
    <location>
        <begin position="565"/>
        <end position="584"/>
    </location>
</feature>
<feature type="compositionally biased region" description="Polar residues" evidence="2">
    <location>
        <begin position="451"/>
        <end position="475"/>
    </location>
</feature>
<feature type="region of interest" description="Disordered" evidence="2">
    <location>
        <begin position="42"/>
        <end position="244"/>
    </location>
</feature>
<accession>A0A7H8RCP4</accession>
<feature type="region of interest" description="Disordered" evidence="2">
    <location>
        <begin position="319"/>
        <end position="369"/>
    </location>
</feature>
<feature type="compositionally biased region" description="Polar residues" evidence="2">
    <location>
        <begin position="585"/>
        <end position="615"/>
    </location>
</feature>
<dbReference type="PANTHER" id="PTHR21563:SF3">
    <property type="entry name" value="ZINC FINGER C3H1 DOMAIN-CONTAINING PROTEIN"/>
    <property type="match status" value="1"/>
</dbReference>
<protein>
    <recommendedName>
        <fullName evidence="3">Putative zinc-finger domain-containing protein</fullName>
    </recommendedName>
</protein>
<dbReference type="PANTHER" id="PTHR21563">
    <property type="entry name" value="ZINC FINGER C3H1 DOMAIN-CONTAINING PROTEIN"/>
    <property type="match status" value="1"/>
</dbReference>
<evidence type="ECO:0000256" key="2">
    <source>
        <dbReference type="SAM" id="MobiDB-lite"/>
    </source>
</evidence>
<dbReference type="Pfam" id="PF10650">
    <property type="entry name" value="zf-C3H1"/>
    <property type="match status" value="1"/>
</dbReference>
<gene>
    <name evidence="4" type="ORF">TRUGW13939_10732</name>
</gene>
<evidence type="ECO:0000259" key="3">
    <source>
        <dbReference type="Pfam" id="PF10650"/>
    </source>
</evidence>
<dbReference type="Proteomes" id="UP000509510">
    <property type="component" value="Chromosome VI"/>
</dbReference>
<dbReference type="GO" id="GO:0000178">
    <property type="term" value="C:exosome (RNase complex)"/>
    <property type="evidence" value="ECO:0007669"/>
    <property type="project" value="TreeGrafter"/>
</dbReference>
<feature type="compositionally biased region" description="Basic and acidic residues" evidence="2">
    <location>
        <begin position="871"/>
        <end position="887"/>
    </location>
</feature>
<feature type="compositionally biased region" description="Low complexity" evidence="2">
    <location>
        <begin position="159"/>
        <end position="169"/>
    </location>
</feature>
<organism evidence="4 5">
    <name type="scientific">Talaromyces rugulosus</name>
    <name type="common">Penicillium rugulosum</name>
    <dbReference type="NCBI Taxonomy" id="121627"/>
    <lineage>
        <taxon>Eukaryota</taxon>
        <taxon>Fungi</taxon>
        <taxon>Dikarya</taxon>
        <taxon>Ascomycota</taxon>
        <taxon>Pezizomycotina</taxon>
        <taxon>Eurotiomycetes</taxon>
        <taxon>Eurotiomycetidae</taxon>
        <taxon>Eurotiales</taxon>
        <taxon>Trichocomaceae</taxon>
        <taxon>Talaromyces</taxon>
        <taxon>Talaromyces sect. Islandici</taxon>
    </lineage>
</organism>
<dbReference type="GO" id="GO:0005634">
    <property type="term" value="C:nucleus"/>
    <property type="evidence" value="ECO:0007669"/>
    <property type="project" value="TreeGrafter"/>
</dbReference>